<sequence length="247" mass="27357">MQMPDNALLLLTTSRYAFGMQAAPCNPFIPNQFPMLTLFLAATTAAMPPQPTLSDPRFKAAIEIAALRPVPKAEIKSLSLKHKGQGVSVMMYNKLGHGLELMIHIVPGDAETDELSEGGVELHGLASLTYWNSRFQRSGWPQSTNVTEVRFTAGAPYSDNAAYILRHRQSDGTEFDLICHPQSTVEARTLHLSLTGHATEFACAAPARDTKMRTWYLKDYARYLTLYTEFDGDAMLDASIQDVQFAL</sequence>
<accession>A0A6N9HLN1</accession>
<proteinExistence type="predicted"/>
<dbReference type="EMBL" id="WWCJ01000018">
    <property type="protein sequence ID" value="MYN04571.1"/>
    <property type="molecule type" value="Genomic_DNA"/>
</dbReference>
<name>A0A6N9HLN1_9BURK</name>
<dbReference type="Proteomes" id="UP000448575">
    <property type="component" value="Unassembled WGS sequence"/>
</dbReference>
<evidence type="ECO:0000313" key="1">
    <source>
        <dbReference type="EMBL" id="MYN04571.1"/>
    </source>
</evidence>
<organism evidence="1 2">
    <name type="scientific">Pseudoduganella guangdongensis</name>
    <dbReference type="NCBI Taxonomy" id="2692179"/>
    <lineage>
        <taxon>Bacteria</taxon>
        <taxon>Pseudomonadati</taxon>
        <taxon>Pseudomonadota</taxon>
        <taxon>Betaproteobacteria</taxon>
        <taxon>Burkholderiales</taxon>
        <taxon>Oxalobacteraceae</taxon>
        <taxon>Telluria group</taxon>
        <taxon>Pseudoduganella</taxon>
    </lineage>
</organism>
<comment type="caution">
    <text evidence="1">The sequence shown here is derived from an EMBL/GenBank/DDBJ whole genome shotgun (WGS) entry which is preliminary data.</text>
</comment>
<keyword evidence="2" id="KW-1185">Reference proteome</keyword>
<dbReference type="RefSeq" id="WP_161027532.1">
    <property type="nucleotide sequence ID" value="NZ_WWCJ01000018.1"/>
</dbReference>
<evidence type="ECO:0000313" key="2">
    <source>
        <dbReference type="Proteomes" id="UP000448575"/>
    </source>
</evidence>
<dbReference type="AlphaFoldDB" id="A0A6N9HLN1"/>
<gene>
    <name evidence="1" type="ORF">GTP41_20980</name>
</gene>
<protein>
    <submittedName>
        <fullName evidence="1">Uncharacterized protein</fullName>
    </submittedName>
</protein>
<reference evidence="1 2" key="1">
    <citation type="submission" date="2019-12" db="EMBL/GenBank/DDBJ databases">
        <title>Novel species isolated from a subtropical stream in China.</title>
        <authorList>
            <person name="Lu H."/>
        </authorList>
    </citation>
    <scope>NUCLEOTIDE SEQUENCE [LARGE SCALE GENOMIC DNA]</scope>
    <source>
        <strain evidence="1 2">DS3</strain>
    </source>
</reference>